<dbReference type="SUPFAM" id="SSF53850">
    <property type="entry name" value="Periplasmic binding protein-like II"/>
    <property type="match status" value="1"/>
</dbReference>
<accession>H1XTK2</accession>
<dbReference type="Pfam" id="PF12974">
    <property type="entry name" value="Phosphonate-bd"/>
    <property type="match status" value="1"/>
</dbReference>
<dbReference type="Proteomes" id="UP000004671">
    <property type="component" value="Chromosome"/>
</dbReference>
<dbReference type="RefSeq" id="WP_006928610.1">
    <property type="nucleotide sequence ID" value="NZ_CM001402.1"/>
</dbReference>
<evidence type="ECO:0000313" key="2">
    <source>
        <dbReference type="EMBL" id="EHO41477.1"/>
    </source>
</evidence>
<dbReference type="HOGENOM" id="CLU_051472_6_3_0"/>
<dbReference type="PANTHER" id="PTHR35841">
    <property type="entry name" value="PHOSPHONATES-BINDING PERIPLASMIC PROTEIN"/>
    <property type="match status" value="1"/>
</dbReference>
<gene>
    <name evidence="2" type="ORF">Calab_1863</name>
</gene>
<feature type="transmembrane region" description="Helical" evidence="1">
    <location>
        <begin position="12"/>
        <end position="30"/>
    </location>
</feature>
<dbReference type="PANTHER" id="PTHR35841:SF1">
    <property type="entry name" value="PHOSPHONATES-BINDING PERIPLASMIC PROTEIN"/>
    <property type="match status" value="1"/>
</dbReference>
<dbReference type="EMBL" id="CM001402">
    <property type="protein sequence ID" value="EHO41477.1"/>
    <property type="molecule type" value="Genomic_DNA"/>
</dbReference>
<keyword evidence="1" id="KW-1133">Transmembrane helix</keyword>
<dbReference type="PaxDb" id="880073-Calab_1863"/>
<dbReference type="InParanoid" id="H1XTK2"/>
<organism evidence="2 3">
    <name type="scientific">Caldithrix abyssi DSM 13497</name>
    <dbReference type="NCBI Taxonomy" id="880073"/>
    <lineage>
        <taxon>Bacteria</taxon>
        <taxon>Pseudomonadati</taxon>
        <taxon>Calditrichota</taxon>
        <taxon>Calditrichia</taxon>
        <taxon>Calditrichales</taxon>
        <taxon>Calditrichaceae</taxon>
        <taxon>Caldithrix</taxon>
    </lineage>
</organism>
<dbReference type="AlphaFoldDB" id="H1XTK2"/>
<dbReference type="OrthoDB" id="5457670at2"/>
<evidence type="ECO:0000313" key="3">
    <source>
        <dbReference type="Proteomes" id="UP000004671"/>
    </source>
</evidence>
<protein>
    <submittedName>
        <fullName evidence="2">Phosphonate ABC transporter, periplasmic phosphonate-binding protein</fullName>
    </submittedName>
</protein>
<dbReference type="eggNOG" id="COG3221">
    <property type="taxonomic scope" value="Bacteria"/>
</dbReference>
<proteinExistence type="predicted"/>
<keyword evidence="1" id="KW-0472">Membrane</keyword>
<keyword evidence="1" id="KW-0812">Transmembrane</keyword>
<sequence>MKEKNLKGNIFWGAMFLSGLLSALLLVFLFHKMTDISRPFPSFSSQSTSSTESLKPVFRIGVVSRFPPTFIYKGYQPVMDYLTLNTPYRFELQLSKSYKQTVEQLVSGEVVAAFLGSFIFAREAQNHRLRCILRPLSAGGRPLLQAVVICKAEIGLHSIADLKGKKVALPSALSFSSNWFLNRALPENGLTQSQLDSVHHFAHHHTVVYEVLKGNFDAGVVKDRVANEFRNRGIRVFARSEPIPSSPMVVSDQSPQAVVQAIQTALLKIDASQPRYQKMLSEWDAEFAYGFAPAQNEDYDLLLPLVNAREAP</sequence>
<name>H1XTK2_CALAY</name>
<reference evidence="2 3" key="1">
    <citation type="submission" date="2011-09" db="EMBL/GenBank/DDBJ databases">
        <title>The permanent draft genome of Caldithrix abyssi DSM 13497.</title>
        <authorList>
            <consortium name="US DOE Joint Genome Institute (JGI-PGF)"/>
            <person name="Lucas S."/>
            <person name="Han J."/>
            <person name="Lapidus A."/>
            <person name="Bruce D."/>
            <person name="Goodwin L."/>
            <person name="Pitluck S."/>
            <person name="Peters L."/>
            <person name="Kyrpides N."/>
            <person name="Mavromatis K."/>
            <person name="Ivanova N."/>
            <person name="Mikhailova N."/>
            <person name="Chertkov O."/>
            <person name="Detter J.C."/>
            <person name="Tapia R."/>
            <person name="Han C."/>
            <person name="Land M."/>
            <person name="Hauser L."/>
            <person name="Markowitz V."/>
            <person name="Cheng J.-F."/>
            <person name="Hugenholtz P."/>
            <person name="Woyke T."/>
            <person name="Wu D."/>
            <person name="Spring S."/>
            <person name="Brambilla E."/>
            <person name="Klenk H.-P."/>
            <person name="Eisen J.A."/>
        </authorList>
    </citation>
    <scope>NUCLEOTIDE SEQUENCE [LARGE SCALE GENOMIC DNA]</scope>
    <source>
        <strain evidence="2 3">DSM 13497</strain>
    </source>
</reference>
<keyword evidence="3" id="KW-1185">Reference proteome</keyword>
<evidence type="ECO:0000256" key="1">
    <source>
        <dbReference type="SAM" id="Phobius"/>
    </source>
</evidence>
<dbReference type="Gene3D" id="3.40.190.10">
    <property type="entry name" value="Periplasmic binding protein-like II"/>
    <property type="match status" value="2"/>
</dbReference>
<dbReference type="STRING" id="880073.Cabys_615"/>